<reference evidence="4 5" key="1">
    <citation type="submission" date="2020-04" db="EMBL/GenBank/DDBJ databases">
        <title>Draft Genome Sequence of Streptomyces morookaense DSM 40503, an 8-azaguanine-producing strain.</title>
        <authorList>
            <person name="Qi J."/>
            <person name="Gao J.-M."/>
        </authorList>
    </citation>
    <scope>NUCLEOTIDE SEQUENCE [LARGE SCALE GENOMIC DNA]</scope>
    <source>
        <strain evidence="4 5">DSM 40503</strain>
    </source>
</reference>
<organism evidence="4 5">
    <name type="scientific">Streptomyces morookaense</name>
    <name type="common">Streptoverticillium morookaense</name>
    <dbReference type="NCBI Taxonomy" id="1970"/>
    <lineage>
        <taxon>Bacteria</taxon>
        <taxon>Bacillati</taxon>
        <taxon>Actinomycetota</taxon>
        <taxon>Actinomycetes</taxon>
        <taxon>Kitasatosporales</taxon>
        <taxon>Streptomycetaceae</taxon>
        <taxon>Streptomyces</taxon>
    </lineage>
</organism>
<dbReference type="AlphaFoldDB" id="A0A7Y7BAP9"/>
<dbReference type="SFLD" id="SFLDS00003">
    <property type="entry name" value="Haloacid_Dehalogenase"/>
    <property type="match status" value="1"/>
</dbReference>
<keyword evidence="2 4" id="KW-0378">Hydrolase</keyword>
<dbReference type="SFLD" id="SFLDG01129">
    <property type="entry name" value="C1.5:_HAD__Beta-PGM__Phosphata"/>
    <property type="match status" value="1"/>
</dbReference>
<dbReference type="EMBL" id="JABBXF010000107">
    <property type="protein sequence ID" value="NVK82101.1"/>
    <property type="molecule type" value="Genomic_DNA"/>
</dbReference>
<accession>A0A7Y7BAP9</accession>
<dbReference type="GO" id="GO:0016787">
    <property type="term" value="F:hydrolase activity"/>
    <property type="evidence" value="ECO:0007669"/>
    <property type="project" value="UniProtKB-KW"/>
</dbReference>
<dbReference type="RefSeq" id="WP_171087450.1">
    <property type="nucleotide sequence ID" value="NZ_BNBU01000002.1"/>
</dbReference>
<evidence type="ECO:0000313" key="4">
    <source>
        <dbReference type="EMBL" id="NVK82101.1"/>
    </source>
</evidence>
<dbReference type="InterPro" id="IPR051400">
    <property type="entry name" value="HAD-like_hydrolase"/>
</dbReference>
<proteinExistence type="predicted"/>
<comment type="cofactor">
    <cofactor evidence="1">
        <name>Mg(2+)</name>
        <dbReference type="ChEBI" id="CHEBI:18420"/>
    </cofactor>
</comment>
<dbReference type="Gene3D" id="3.40.50.1000">
    <property type="entry name" value="HAD superfamily/HAD-like"/>
    <property type="match status" value="1"/>
</dbReference>
<dbReference type="Gene3D" id="1.20.120.710">
    <property type="entry name" value="Haloacid dehalogenase hydrolase-like domain"/>
    <property type="match status" value="1"/>
</dbReference>
<dbReference type="GO" id="GO:0044281">
    <property type="term" value="P:small molecule metabolic process"/>
    <property type="evidence" value="ECO:0007669"/>
    <property type="project" value="UniProtKB-ARBA"/>
</dbReference>
<dbReference type="Proteomes" id="UP000587462">
    <property type="component" value="Unassembled WGS sequence"/>
</dbReference>
<name>A0A7Y7BAP9_STRMO</name>
<dbReference type="SUPFAM" id="SSF56784">
    <property type="entry name" value="HAD-like"/>
    <property type="match status" value="1"/>
</dbReference>
<dbReference type="PANTHER" id="PTHR46470">
    <property type="entry name" value="N-ACYLNEURAMINATE-9-PHOSPHATASE"/>
    <property type="match status" value="1"/>
</dbReference>
<comment type="caution">
    <text evidence="4">The sequence shown here is derived from an EMBL/GenBank/DDBJ whole genome shotgun (WGS) entry which is preliminary data.</text>
</comment>
<dbReference type="InterPro" id="IPR023214">
    <property type="entry name" value="HAD_sf"/>
</dbReference>
<evidence type="ECO:0000256" key="1">
    <source>
        <dbReference type="ARBA" id="ARBA00001946"/>
    </source>
</evidence>
<protein>
    <submittedName>
        <fullName evidence="4">HAD family hydrolase</fullName>
    </submittedName>
</protein>
<evidence type="ECO:0000256" key="2">
    <source>
        <dbReference type="ARBA" id="ARBA00022801"/>
    </source>
</evidence>
<sequence length="243" mass="26926">MTVRAVLWDVDDTLFDYTGSDRAGALRHIEAEGLLSRYDTAEQALGLWREVMEVQFARFLAGELGFREHRRERARAFLGAPLGDREADAWFARYIAHYEAAWTLFPDARPALDALAPHYRQAVLSNSGTRHQKRKLRALGVRRRFERVLCADRVGWPKPDPRAFHAACAALRLAPGEVVYVGDQLQGDAVGARDAGLHAVWLDRTGEAAEAVVPEGVRRIGGLGELPLLLRGVIDFGAPSTFG</sequence>
<dbReference type="Pfam" id="PF00702">
    <property type="entry name" value="Hydrolase"/>
    <property type="match status" value="1"/>
</dbReference>
<dbReference type="InterPro" id="IPR036412">
    <property type="entry name" value="HAD-like_sf"/>
</dbReference>
<dbReference type="PRINTS" id="PR00413">
    <property type="entry name" value="HADHALOGNASE"/>
</dbReference>
<evidence type="ECO:0000313" key="5">
    <source>
        <dbReference type="Proteomes" id="UP000587462"/>
    </source>
</evidence>
<keyword evidence="3" id="KW-0460">Magnesium</keyword>
<dbReference type="NCBIfam" id="TIGR01549">
    <property type="entry name" value="HAD-SF-IA-v1"/>
    <property type="match status" value="1"/>
</dbReference>
<dbReference type="PANTHER" id="PTHR46470:SF4">
    <property type="entry name" value="5-AMINO-6-(5-PHOSPHO-D-RIBITYLAMINO)URACIL PHOSPHATASE YIGB"/>
    <property type="match status" value="1"/>
</dbReference>
<dbReference type="NCBIfam" id="TIGR01509">
    <property type="entry name" value="HAD-SF-IA-v3"/>
    <property type="match status" value="1"/>
</dbReference>
<evidence type="ECO:0000256" key="3">
    <source>
        <dbReference type="ARBA" id="ARBA00022842"/>
    </source>
</evidence>
<dbReference type="InterPro" id="IPR006439">
    <property type="entry name" value="HAD-SF_hydro_IA"/>
</dbReference>
<gene>
    <name evidence="4" type="ORF">HG542_31275</name>
</gene>
<keyword evidence="5" id="KW-1185">Reference proteome</keyword>